<proteinExistence type="predicted"/>
<reference evidence="2" key="1">
    <citation type="submission" date="2015-07" db="EMBL/GenBank/DDBJ databases">
        <title>MeaNS - Measles Nucleotide Surveillance Program.</title>
        <authorList>
            <person name="Tran T."/>
            <person name="Druce J."/>
        </authorList>
    </citation>
    <scope>NUCLEOTIDE SEQUENCE</scope>
    <source>
        <strain evidence="2">UCB-OBI-ISO-001</strain>
        <tissue evidence="2">Gonad</tissue>
    </source>
</reference>
<accession>A0A0L8GCH0</accession>
<gene>
    <name evidence="2" type="ORF">OCBIM_22035749mg</name>
</gene>
<organism evidence="2">
    <name type="scientific">Octopus bimaculoides</name>
    <name type="common">California two-spotted octopus</name>
    <dbReference type="NCBI Taxonomy" id="37653"/>
    <lineage>
        <taxon>Eukaryota</taxon>
        <taxon>Metazoa</taxon>
        <taxon>Spiralia</taxon>
        <taxon>Lophotrochozoa</taxon>
        <taxon>Mollusca</taxon>
        <taxon>Cephalopoda</taxon>
        <taxon>Coleoidea</taxon>
        <taxon>Octopodiformes</taxon>
        <taxon>Octopoda</taxon>
        <taxon>Incirrata</taxon>
        <taxon>Octopodidae</taxon>
        <taxon>Octopus</taxon>
    </lineage>
</organism>
<name>A0A0L8GCH0_OCTBM</name>
<evidence type="ECO:0000313" key="2">
    <source>
        <dbReference type="EMBL" id="KOF74726.1"/>
    </source>
</evidence>
<protein>
    <submittedName>
        <fullName evidence="2">Uncharacterized protein</fullName>
    </submittedName>
</protein>
<dbReference type="AlphaFoldDB" id="A0A0L8GCH0"/>
<feature type="region of interest" description="Disordered" evidence="1">
    <location>
        <begin position="1"/>
        <end position="26"/>
    </location>
</feature>
<evidence type="ECO:0000256" key="1">
    <source>
        <dbReference type="SAM" id="MobiDB-lite"/>
    </source>
</evidence>
<dbReference type="EMBL" id="KQ422521">
    <property type="protein sequence ID" value="KOF74726.1"/>
    <property type="molecule type" value="Genomic_DNA"/>
</dbReference>
<sequence length="60" mass="6546">MFHHQVPVVVDNTTQTGSPPPSPISSVLVAASTPTHRSNKDHCRLNNFKGNLETCTYTDP</sequence>